<dbReference type="PROSITE" id="PS51462">
    <property type="entry name" value="NUDIX"/>
    <property type="match status" value="1"/>
</dbReference>
<dbReference type="Pfam" id="PF00293">
    <property type="entry name" value="NUDIX"/>
    <property type="match status" value="1"/>
</dbReference>
<protein>
    <submittedName>
        <fullName evidence="8">NUDIX domain-containing protein</fullName>
    </submittedName>
</protein>
<evidence type="ECO:0000256" key="6">
    <source>
        <dbReference type="RuleBase" id="RU003476"/>
    </source>
</evidence>
<dbReference type="PANTHER" id="PTHR43758">
    <property type="entry name" value="7,8-DIHYDRO-8-OXOGUANINE TRIPHOSPHATASE"/>
    <property type="match status" value="1"/>
</dbReference>
<evidence type="ECO:0000256" key="1">
    <source>
        <dbReference type="ARBA" id="ARBA00001946"/>
    </source>
</evidence>
<evidence type="ECO:0000256" key="4">
    <source>
        <dbReference type="ARBA" id="ARBA00022801"/>
    </source>
</evidence>
<evidence type="ECO:0000313" key="8">
    <source>
        <dbReference type="EMBL" id="MCT2591054.1"/>
    </source>
</evidence>
<evidence type="ECO:0000259" key="7">
    <source>
        <dbReference type="PROSITE" id="PS51462"/>
    </source>
</evidence>
<evidence type="ECO:0000256" key="5">
    <source>
        <dbReference type="ARBA" id="ARBA00022842"/>
    </source>
</evidence>
<accession>A0ABT2JUT5</accession>
<dbReference type="InterPro" id="IPR000086">
    <property type="entry name" value="NUDIX_hydrolase_dom"/>
</dbReference>
<evidence type="ECO:0000256" key="2">
    <source>
        <dbReference type="ARBA" id="ARBA00005582"/>
    </source>
</evidence>
<gene>
    <name evidence="8" type="ORF">LHJ74_14235</name>
</gene>
<dbReference type="Gene3D" id="3.90.79.10">
    <property type="entry name" value="Nucleoside Triphosphate Pyrophosphohydrolase"/>
    <property type="match status" value="1"/>
</dbReference>
<dbReference type="EMBL" id="JAJAGO010000006">
    <property type="protein sequence ID" value="MCT2591054.1"/>
    <property type="molecule type" value="Genomic_DNA"/>
</dbReference>
<comment type="caution">
    <text evidence="8">The sequence shown here is derived from an EMBL/GenBank/DDBJ whole genome shotgun (WGS) entry which is preliminary data.</text>
</comment>
<evidence type="ECO:0000313" key="9">
    <source>
        <dbReference type="Proteomes" id="UP001156389"/>
    </source>
</evidence>
<comment type="similarity">
    <text evidence="2 6">Belongs to the Nudix hydrolase family.</text>
</comment>
<sequence length="192" mass="20462">MTDADAADAPDAVAAAIAAAECPGGGAEPLATGPLGMTLLSLHQEPENTRFEDAAVGYAIVMLRHGSRVLMVHERQRGCWELPGGSIEPGETPRAAAVRELWEETGQRLPEDALHFAGFVKTVLGQHRRVLYGALFTARTDAPQPFVPNSEISAMHWRDGVEAMPEVPGPLVTPGGGQVQTVDEYLVAHYSS</sequence>
<keyword evidence="9" id="KW-1185">Reference proteome</keyword>
<keyword evidence="3" id="KW-0479">Metal-binding</keyword>
<dbReference type="PANTHER" id="PTHR43758:SF8">
    <property type="entry name" value="8-OXO-DGTP DIPHOSPHATASE YTKD-RELATED"/>
    <property type="match status" value="1"/>
</dbReference>
<dbReference type="InterPro" id="IPR020084">
    <property type="entry name" value="NUDIX_hydrolase_CS"/>
</dbReference>
<keyword evidence="5" id="KW-0460">Magnesium</keyword>
<keyword evidence="4 6" id="KW-0378">Hydrolase</keyword>
<comment type="cofactor">
    <cofactor evidence="1">
        <name>Mg(2+)</name>
        <dbReference type="ChEBI" id="CHEBI:18420"/>
    </cofactor>
</comment>
<proteinExistence type="inferred from homology"/>
<evidence type="ECO:0000256" key="3">
    <source>
        <dbReference type="ARBA" id="ARBA00022723"/>
    </source>
</evidence>
<feature type="domain" description="Nudix hydrolase" evidence="7">
    <location>
        <begin position="50"/>
        <end position="180"/>
    </location>
</feature>
<name>A0ABT2JUT5_9ACTN</name>
<dbReference type="SUPFAM" id="SSF55811">
    <property type="entry name" value="Nudix"/>
    <property type="match status" value="1"/>
</dbReference>
<reference evidence="8 9" key="1">
    <citation type="submission" date="2021-10" db="EMBL/GenBank/DDBJ databases">
        <title>Streptomyces gossypii sp. nov., isolated from soil collected from cotton field.</title>
        <authorList>
            <person name="Ge X."/>
            <person name="Chen X."/>
            <person name="Liu W."/>
        </authorList>
    </citation>
    <scope>NUCLEOTIDE SEQUENCE [LARGE SCALE GENOMIC DNA]</scope>
    <source>
        <strain evidence="8 9">N2-109</strain>
    </source>
</reference>
<dbReference type="RefSeq" id="WP_260218380.1">
    <property type="nucleotide sequence ID" value="NZ_JAJAGO010000006.1"/>
</dbReference>
<dbReference type="PRINTS" id="PR00502">
    <property type="entry name" value="NUDIXFAMILY"/>
</dbReference>
<organism evidence="8 9">
    <name type="scientific">Streptomyces gossypii</name>
    <dbReference type="NCBI Taxonomy" id="2883101"/>
    <lineage>
        <taxon>Bacteria</taxon>
        <taxon>Bacillati</taxon>
        <taxon>Actinomycetota</taxon>
        <taxon>Actinomycetes</taxon>
        <taxon>Kitasatosporales</taxon>
        <taxon>Streptomycetaceae</taxon>
        <taxon>Streptomyces</taxon>
    </lineage>
</organism>
<dbReference type="InterPro" id="IPR015797">
    <property type="entry name" value="NUDIX_hydrolase-like_dom_sf"/>
</dbReference>
<dbReference type="Proteomes" id="UP001156389">
    <property type="component" value="Unassembled WGS sequence"/>
</dbReference>
<dbReference type="CDD" id="cd02883">
    <property type="entry name" value="NUDIX_Hydrolase"/>
    <property type="match status" value="1"/>
</dbReference>
<dbReference type="InterPro" id="IPR020476">
    <property type="entry name" value="Nudix_hydrolase"/>
</dbReference>
<dbReference type="PROSITE" id="PS00893">
    <property type="entry name" value="NUDIX_BOX"/>
    <property type="match status" value="1"/>
</dbReference>